<organism evidence="1 2">
    <name type="scientific">Peronosclerospora sorghi</name>
    <dbReference type="NCBI Taxonomy" id="230839"/>
    <lineage>
        <taxon>Eukaryota</taxon>
        <taxon>Sar</taxon>
        <taxon>Stramenopiles</taxon>
        <taxon>Oomycota</taxon>
        <taxon>Peronosporomycetes</taxon>
        <taxon>Peronosporales</taxon>
        <taxon>Peronosporaceae</taxon>
        <taxon>Peronosclerospora</taxon>
    </lineage>
</organism>
<protein>
    <submittedName>
        <fullName evidence="1">Uncharacterized protein</fullName>
    </submittedName>
</protein>
<proteinExistence type="predicted"/>
<comment type="caution">
    <text evidence="1">The sequence shown here is derived from an EMBL/GenBank/DDBJ whole genome shotgun (WGS) entry which is preliminary data.</text>
</comment>
<dbReference type="EMBL" id="CM047588">
    <property type="protein sequence ID" value="KAI9905144.1"/>
    <property type="molecule type" value="Genomic_DNA"/>
</dbReference>
<reference evidence="1 2" key="1">
    <citation type="journal article" date="2022" name="bioRxiv">
        <title>The genome of the oomycete Peronosclerospora sorghi, a cosmopolitan pathogen of maize and sorghum, is inflated with dispersed pseudogenes.</title>
        <authorList>
            <person name="Fletcher K."/>
            <person name="Martin F."/>
            <person name="Isakeit T."/>
            <person name="Cavanaugh K."/>
            <person name="Magill C."/>
            <person name="Michelmore R."/>
        </authorList>
    </citation>
    <scope>NUCLEOTIDE SEQUENCE [LARGE SCALE GENOMIC DNA]</scope>
    <source>
        <strain evidence="1">P6</strain>
    </source>
</reference>
<dbReference type="Proteomes" id="UP001163321">
    <property type="component" value="Chromosome 9"/>
</dbReference>
<name>A0ACC0VFB4_9STRA</name>
<evidence type="ECO:0000313" key="1">
    <source>
        <dbReference type="EMBL" id="KAI9905144.1"/>
    </source>
</evidence>
<evidence type="ECO:0000313" key="2">
    <source>
        <dbReference type="Proteomes" id="UP001163321"/>
    </source>
</evidence>
<keyword evidence="2" id="KW-1185">Reference proteome</keyword>
<sequence>MTALPKGVIEKLLREVVGNDVAISKETIDWVNECAGDFLELIGQEANRVAEKSATKENYRISHEHVMAALEVTTKDKKSLGEARRIGA</sequence>
<accession>A0ACC0VFB4</accession>
<gene>
    <name evidence="1" type="ORF">PsorP6_013499</name>
</gene>